<proteinExistence type="predicted"/>
<dbReference type="PANTHER" id="PTHR22953">
    <property type="entry name" value="ACID PHOSPHATASE RELATED"/>
    <property type="match status" value="1"/>
</dbReference>
<protein>
    <submittedName>
        <fullName evidence="4">T9SS type A sorting domain-containing protein</fullName>
    </submittedName>
</protein>
<dbReference type="GO" id="GO:0003993">
    <property type="term" value="F:acid phosphatase activity"/>
    <property type="evidence" value="ECO:0007669"/>
    <property type="project" value="InterPro"/>
</dbReference>
<evidence type="ECO:0000259" key="3">
    <source>
        <dbReference type="Pfam" id="PF18962"/>
    </source>
</evidence>
<dbReference type="NCBIfam" id="TIGR04183">
    <property type="entry name" value="Por_Secre_tail"/>
    <property type="match status" value="1"/>
</dbReference>
<evidence type="ECO:0000313" key="5">
    <source>
        <dbReference type="Proteomes" id="UP000304900"/>
    </source>
</evidence>
<feature type="domain" description="Calcineurin-like phosphoesterase" evidence="2">
    <location>
        <begin position="116"/>
        <end position="327"/>
    </location>
</feature>
<dbReference type="Proteomes" id="UP000304900">
    <property type="component" value="Unassembled WGS sequence"/>
</dbReference>
<dbReference type="GO" id="GO:0046872">
    <property type="term" value="F:metal ion binding"/>
    <property type="evidence" value="ECO:0007669"/>
    <property type="project" value="InterPro"/>
</dbReference>
<evidence type="ECO:0000256" key="1">
    <source>
        <dbReference type="ARBA" id="ARBA00022729"/>
    </source>
</evidence>
<dbReference type="InterPro" id="IPR004843">
    <property type="entry name" value="Calcineurin-like_PHP"/>
</dbReference>
<sequence>MRKNILFILLTFLVFPVYSQVIRGPYLQAMTSISVIIRWRTDVATNSRVQFGGSSTTLTQKVEDEKLVTDHEIKIMGLNPAGKYFYSIGSTSTIYLGNESTFFETAPVPGTIKKYRFGVLGDCGTNSAFQDNVQAQLSSYLGNNYMNALILLGDNAYSLGTDPEYQSNFFNHYKDTFLKKFPVFPTPGNHDYNNDNPDRQKDHKVPYYDIFSPPTNGEAGGFPSGTKAFYSYDYGNVHFLSLDSYGREDQETRLYDTLGKQVQWIKADLAANKNKGWVVAYWHHPPFSQGSRNSETEYDMIKIRENFIRILERYGVDLILCGHSHVYERTRLINGFYDYSGKFDNSIYNVSQSSGKYDLSDNSCPYIKKSSVNKGTVYVVAGSGGQLGGPASGYPHKAMYYSNADHGGSMMLEVEGNRLDAKWIGIDGLIRDQFTMEKDVNQVKTINLDAGKSVKLDASFIGKYVWNNGETSRSITVSPTVDTEYNVKDAENCINDVFKINVAAPLPVKLISFSASADATNVVQLKWSTEFENQFAYFQVERSGNAKDFSDIGHVKGSENSTQTKSYDFSDPTGKTIFSADSVYYRLKMIDLSGKYEYSRVIGIKLKEIILGTEPDTTFDIEIVPNPSVQEDVQIRLSGQEKASALISVIDISGKVILSKTVMLTKDLSHFLPKVISKGVYFLKAVIGNRTVTKKFVII</sequence>
<evidence type="ECO:0000259" key="2">
    <source>
        <dbReference type="Pfam" id="PF00149"/>
    </source>
</evidence>
<evidence type="ECO:0000313" key="4">
    <source>
        <dbReference type="EMBL" id="TKT90789.1"/>
    </source>
</evidence>
<feature type="domain" description="Secretion system C-terminal sorting" evidence="3">
    <location>
        <begin position="624"/>
        <end position="698"/>
    </location>
</feature>
<name>A0A4U6D0S9_9BACT</name>
<gene>
    <name evidence="4" type="ORF">FDK13_17630</name>
</gene>
<dbReference type="OrthoDB" id="9809781at2"/>
<keyword evidence="5" id="KW-1185">Reference proteome</keyword>
<dbReference type="SUPFAM" id="SSF49363">
    <property type="entry name" value="Purple acid phosphatase, N-terminal domain"/>
    <property type="match status" value="1"/>
</dbReference>
<comment type="caution">
    <text evidence="4">The sequence shown here is derived from an EMBL/GenBank/DDBJ whole genome shotgun (WGS) entry which is preliminary data.</text>
</comment>
<dbReference type="InterPro" id="IPR039331">
    <property type="entry name" value="PAPs-like"/>
</dbReference>
<keyword evidence="1" id="KW-0732">Signal</keyword>
<dbReference type="Pfam" id="PF18962">
    <property type="entry name" value="Por_Secre_tail"/>
    <property type="match status" value="1"/>
</dbReference>
<accession>A0A4U6D0S9</accession>
<organism evidence="4 5">
    <name type="scientific">Dyadobacter frigoris</name>
    <dbReference type="NCBI Taxonomy" id="2576211"/>
    <lineage>
        <taxon>Bacteria</taxon>
        <taxon>Pseudomonadati</taxon>
        <taxon>Bacteroidota</taxon>
        <taxon>Cytophagia</taxon>
        <taxon>Cytophagales</taxon>
        <taxon>Spirosomataceae</taxon>
        <taxon>Dyadobacter</taxon>
    </lineage>
</organism>
<dbReference type="InterPro" id="IPR013783">
    <property type="entry name" value="Ig-like_fold"/>
</dbReference>
<dbReference type="Gene3D" id="2.60.40.10">
    <property type="entry name" value="Immunoglobulins"/>
    <property type="match status" value="1"/>
</dbReference>
<dbReference type="PANTHER" id="PTHR22953:SF153">
    <property type="entry name" value="PURPLE ACID PHOSPHATASE"/>
    <property type="match status" value="1"/>
</dbReference>
<dbReference type="Gene3D" id="2.60.40.380">
    <property type="entry name" value="Purple acid phosphatase-like, N-terminal"/>
    <property type="match status" value="1"/>
</dbReference>
<dbReference type="AlphaFoldDB" id="A0A4U6D0S9"/>
<dbReference type="SUPFAM" id="SSF56300">
    <property type="entry name" value="Metallo-dependent phosphatases"/>
    <property type="match status" value="1"/>
</dbReference>
<dbReference type="Pfam" id="PF00149">
    <property type="entry name" value="Metallophos"/>
    <property type="match status" value="1"/>
</dbReference>
<dbReference type="RefSeq" id="WP_137341333.1">
    <property type="nucleotide sequence ID" value="NZ_BSQH01000003.1"/>
</dbReference>
<dbReference type="InterPro" id="IPR029052">
    <property type="entry name" value="Metallo-depent_PP-like"/>
</dbReference>
<dbReference type="InterPro" id="IPR008963">
    <property type="entry name" value="Purple_acid_Pase-like_N"/>
</dbReference>
<dbReference type="InterPro" id="IPR026444">
    <property type="entry name" value="Secre_tail"/>
</dbReference>
<dbReference type="Gene3D" id="3.60.21.10">
    <property type="match status" value="1"/>
</dbReference>
<dbReference type="EMBL" id="SZVO01000008">
    <property type="protein sequence ID" value="TKT90789.1"/>
    <property type="molecule type" value="Genomic_DNA"/>
</dbReference>
<reference evidence="4 5" key="1">
    <citation type="submission" date="2019-05" db="EMBL/GenBank/DDBJ databases">
        <title>Dyadobacter AR-3-8 sp. nov., isolated from arctic soil.</title>
        <authorList>
            <person name="Chaudhary D.K."/>
        </authorList>
    </citation>
    <scope>NUCLEOTIDE SEQUENCE [LARGE SCALE GENOMIC DNA]</scope>
    <source>
        <strain evidence="4 5">AR-3-8</strain>
    </source>
</reference>